<evidence type="ECO:0000259" key="6">
    <source>
        <dbReference type="Pfam" id="PF01416"/>
    </source>
</evidence>
<comment type="caution">
    <text evidence="7">The sequence shown here is derived from an EMBL/GenBank/DDBJ whole genome shotgun (WGS) entry which is preliminary data.</text>
</comment>
<keyword evidence="8" id="KW-1185">Reference proteome</keyword>
<dbReference type="HAMAP" id="MF_00171">
    <property type="entry name" value="TruA"/>
    <property type="match status" value="1"/>
</dbReference>
<feature type="active site" description="Nucleophile" evidence="4">
    <location>
        <position position="51"/>
    </location>
</feature>
<evidence type="ECO:0000256" key="5">
    <source>
        <dbReference type="RuleBase" id="RU003792"/>
    </source>
</evidence>
<keyword evidence="3 4" id="KW-0413">Isomerase</keyword>
<evidence type="ECO:0000313" key="8">
    <source>
        <dbReference type="Proteomes" id="UP001206312"/>
    </source>
</evidence>
<dbReference type="PANTHER" id="PTHR11142:SF0">
    <property type="entry name" value="TRNA PSEUDOURIDINE SYNTHASE-LIKE 1"/>
    <property type="match status" value="1"/>
</dbReference>
<feature type="binding site" evidence="4">
    <location>
        <position position="108"/>
    </location>
    <ligand>
        <name>substrate</name>
    </ligand>
</feature>
<dbReference type="PIRSF" id="PIRSF001430">
    <property type="entry name" value="tRNA_psdUrid_synth"/>
    <property type="match status" value="1"/>
</dbReference>
<dbReference type="RefSeq" id="WP_252742244.1">
    <property type="nucleotide sequence ID" value="NZ_JAMXIB010000014.1"/>
</dbReference>
<dbReference type="EMBL" id="JAMXIB010000014">
    <property type="protein sequence ID" value="MCO5725873.1"/>
    <property type="molecule type" value="Genomic_DNA"/>
</dbReference>
<dbReference type="GO" id="GO:0160147">
    <property type="term" value="F:tRNA pseudouridine(38-40) synthase activity"/>
    <property type="evidence" value="ECO:0007669"/>
    <property type="project" value="UniProtKB-EC"/>
</dbReference>
<dbReference type="PANTHER" id="PTHR11142">
    <property type="entry name" value="PSEUDOURIDYLATE SYNTHASE"/>
    <property type="match status" value="1"/>
</dbReference>
<dbReference type="InterPro" id="IPR020094">
    <property type="entry name" value="TruA/RsuA/RluB/E/F_N"/>
</dbReference>
<dbReference type="InterPro" id="IPR001406">
    <property type="entry name" value="PsdUridine_synth_TruA"/>
</dbReference>
<comment type="subunit">
    <text evidence="4">Homodimer.</text>
</comment>
<name>A0ABT1B2N2_9FLAO</name>
<evidence type="ECO:0000256" key="4">
    <source>
        <dbReference type="HAMAP-Rule" id="MF_00171"/>
    </source>
</evidence>
<keyword evidence="2 4" id="KW-0819">tRNA processing</keyword>
<dbReference type="NCBIfam" id="TIGR00071">
    <property type="entry name" value="hisT_truA"/>
    <property type="match status" value="1"/>
</dbReference>
<comment type="similarity">
    <text evidence="1 4 5">Belongs to the tRNA pseudouridine synthase TruA family.</text>
</comment>
<protein>
    <recommendedName>
        <fullName evidence="4">tRNA pseudouridine synthase A</fullName>
        <ecNumber evidence="4">5.4.99.12</ecNumber>
    </recommendedName>
    <alternativeName>
        <fullName evidence="4">tRNA pseudouridine(38-40) synthase</fullName>
    </alternativeName>
    <alternativeName>
        <fullName evidence="4">tRNA pseudouridylate synthase I</fullName>
    </alternativeName>
    <alternativeName>
        <fullName evidence="4">tRNA-uridine isomerase I</fullName>
    </alternativeName>
</protein>
<organism evidence="7 8">
    <name type="scientific">Robiginitalea marina</name>
    <dbReference type="NCBI Taxonomy" id="2954105"/>
    <lineage>
        <taxon>Bacteria</taxon>
        <taxon>Pseudomonadati</taxon>
        <taxon>Bacteroidota</taxon>
        <taxon>Flavobacteriia</taxon>
        <taxon>Flavobacteriales</taxon>
        <taxon>Flavobacteriaceae</taxon>
        <taxon>Robiginitalea</taxon>
    </lineage>
</organism>
<dbReference type="CDD" id="cd02570">
    <property type="entry name" value="PseudoU_synth_EcTruA"/>
    <property type="match status" value="1"/>
</dbReference>
<dbReference type="EC" id="5.4.99.12" evidence="4"/>
<evidence type="ECO:0000256" key="2">
    <source>
        <dbReference type="ARBA" id="ARBA00022694"/>
    </source>
</evidence>
<evidence type="ECO:0000313" key="7">
    <source>
        <dbReference type="EMBL" id="MCO5725873.1"/>
    </source>
</evidence>
<dbReference type="Gene3D" id="3.30.70.660">
    <property type="entry name" value="Pseudouridine synthase I, catalytic domain, C-terminal subdomain"/>
    <property type="match status" value="1"/>
</dbReference>
<dbReference type="SUPFAM" id="SSF55120">
    <property type="entry name" value="Pseudouridine synthase"/>
    <property type="match status" value="1"/>
</dbReference>
<comment type="catalytic activity">
    <reaction evidence="4 5">
        <text>uridine(38/39/40) in tRNA = pseudouridine(38/39/40) in tRNA</text>
        <dbReference type="Rhea" id="RHEA:22376"/>
        <dbReference type="Rhea" id="RHEA-COMP:10085"/>
        <dbReference type="Rhea" id="RHEA-COMP:10087"/>
        <dbReference type="ChEBI" id="CHEBI:65314"/>
        <dbReference type="ChEBI" id="CHEBI:65315"/>
        <dbReference type="EC" id="5.4.99.12"/>
    </reaction>
</comment>
<dbReference type="InterPro" id="IPR020095">
    <property type="entry name" value="PsdUridine_synth_TruA_C"/>
</dbReference>
<dbReference type="InterPro" id="IPR020097">
    <property type="entry name" value="PsdUridine_synth_TruA_a/b_dom"/>
</dbReference>
<comment type="function">
    <text evidence="4">Formation of pseudouridine at positions 38, 39 and 40 in the anticodon stem and loop of transfer RNAs.</text>
</comment>
<evidence type="ECO:0000256" key="1">
    <source>
        <dbReference type="ARBA" id="ARBA00009375"/>
    </source>
</evidence>
<accession>A0ABT1B2N2</accession>
<comment type="caution">
    <text evidence="4">Lacks conserved residue(s) required for the propagation of feature annotation.</text>
</comment>
<proteinExistence type="inferred from homology"/>
<dbReference type="Gene3D" id="3.30.70.580">
    <property type="entry name" value="Pseudouridine synthase I, catalytic domain, N-terminal subdomain"/>
    <property type="match status" value="1"/>
</dbReference>
<dbReference type="Pfam" id="PF01416">
    <property type="entry name" value="PseudoU_synth_1"/>
    <property type="match status" value="1"/>
</dbReference>
<feature type="domain" description="Pseudouridine synthase I TruA alpha/beta" evidence="6">
    <location>
        <begin position="147"/>
        <end position="241"/>
    </location>
</feature>
<dbReference type="Proteomes" id="UP001206312">
    <property type="component" value="Unassembled WGS sequence"/>
</dbReference>
<reference evidence="7 8" key="1">
    <citation type="submission" date="2022-06" db="EMBL/GenBank/DDBJ databases">
        <authorList>
            <person name="Xuan X."/>
        </authorList>
    </citation>
    <scope>NUCLEOTIDE SEQUENCE [LARGE SCALE GENOMIC DNA]</scope>
    <source>
        <strain evidence="7 8">2V75</strain>
    </source>
</reference>
<evidence type="ECO:0000256" key="3">
    <source>
        <dbReference type="ARBA" id="ARBA00023235"/>
    </source>
</evidence>
<dbReference type="InterPro" id="IPR020103">
    <property type="entry name" value="PsdUridine_synth_cat_dom_sf"/>
</dbReference>
<gene>
    <name evidence="4 7" type="primary">truA</name>
    <name evidence="7" type="ORF">NG653_13475</name>
</gene>
<sequence length="251" mass="28413">MRYFMHFSYLGKHYHGWQRQPAALTVQEAMEERLKLLLGGEVALVAAGRTDTGVHAREMVAHFDWEAPLGGDFPERYNAFLPEDIVVRGICPVLPEAHARFSALSRTYEYHLIQQRDPFALDTACFVRQPLDFGRMNTAAAYLMEFSDFKAFSRSQTDVKTYLCKITRAAWEPRGGAWVFTITADRFLRNMVRAVVGTLLEVGKGRIAPEGIKEIISSRDRSRAGVSVPAKGLYLTEIIYPEGIYLTDGER</sequence>